<protein>
    <submittedName>
        <fullName evidence="1">Uncharacterized protein</fullName>
    </submittedName>
</protein>
<dbReference type="Proteomes" id="UP001638806">
    <property type="component" value="Unassembled WGS sequence"/>
</dbReference>
<evidence type="ECO:0000313" key="2">
    <source>
        <dbReference type="Proteomes" id="UP001638806"/>
    </source>
</evidence>
<gene>
    <name evidence="1" type="ORF">ACCO45_005331</name>
</gene>
<proteinExistence type="predicted"/>
<accession>A0ACC4DV88</accession>
<comment type="caution">
    <text evidence="1">The sequence shown here is derived from an EMBL/GenBank/DDBJ whole genome shotgun (WGS) entry which is preliminary data.</text>
</comment>
<dbReference type="EMBL" id="JBGNUJ010000004">
    <property type="protein sequence ID" value="KAL3960214.1"/>
    <property type="molecule type" value="Genomic_DNA"/>
</dbReference>
<evidence type="ECO:0000313" key="1">
    <source>
        <dbReference type="EMBL" id="KAL3960214.1"/>
    </source>
</evidence>
<organism evidence="1 2">
    <name type="scientific">Purpureocillium lilacinum</name>
    <name type="common">Paecilomyces lilacinus</name>
    <dbReference type="NCBI Taxonomy" id="33203"/>
    <lineage>
        <taxon>Eukaryota</taxon>
        <taxon>Fungi</taxon>
        <taxon>Dikarya</taxon>
        <taxon>Ascomycota</taxon>
        <taxon>Pezizomycotina</taxon>
        <taxon>Sordariomycetes</taxon>
        <taxon>Hypocreomycetidae</taxon>
        <taxon>Hypocreales</taxon>
        <taxon>Ophiocordycipitaceae</taxon>
        <taxon>Purpureocillium</taxon>
    </lineage>
</organism>
<name>A0ACC4DV88_PURLI</name>
<keyword evidence="2" id="KW-1185">Reference proteome</keyword>
<reference evidence="1" key="1">
    <citation type="submission" date="2024-12" db="EMBL/GenBank/DDBJ databases">
        <title>Comparative genomics and development of molecular markers within Purpureocillium lilacinum and among Purpureocillium species.</title>
        <authorList>
            <person name="Yeh Z.-Y."/>
            <person name="Ni N.-T."/>
            <person name="Lo P.-H."/>
            <person name="Mushyakhwo K."/>
            <person name="Lin C.-F."/>
            <person name="Nai Y.-S."/>
        </authorList>
    </citation>
    <scope>NUCLEOTIDE SEQUENCE</scope>
    <source>
        <strain evidence="1">NCHU-NPUST-175</strain>
    </source>
</reference>
<sequence length="792" mass="87070">MAHVRPPRLDDGSPCRDADGILQQAVYCLHIANTEKFEGLRRLGRRVRCRHGRRSSKGAWRLVARRAYVQRLEPWRCYGAMMGASWRGLCCGRMWPRRFARGPGPVTVCDAAAPGEPFSLGADRHERRGGDSPHRDDGVPLLARASPAGKAGEEAAKAELVRGRSPGVQSPRLQVVATLHGALEEDPGRRGGTERRPVWSNSPGFPRLLSDDCVLCQAPRAGLDRGFVVWRDADWTDEAAARGSDKSAQPAPRACSNILERCGWNEWTTSAAGRPRANECAPRGGWRGAKTTSHQTRLRVVRRVRRAAPAVASSWAPVTYDQRTRSSGMDGQTDRVSGANFAARQSPVPDKTPSPGFVQTRQRRWQAGFPSTRRCPISHAWVRRASRPYACLPAAGCPNTNEGCLQMRRRQPVAPCVSEGSPGVAVGGLVGVHRLPEANRVHGRHRITTNKGPALEPTAGRCPALPPPPQCPCQRALARRPTMTTRLELTRLQDPGGMKQEATWQLDDAHLRLCLQFFATPGSPCFHVADHMHNRKHGTTTERRLFASDFHPGPARYVQLVSRAGIMQSTLLAWQFVCPPWQREEDTNDVNCSIAAYTDESVEHNSMPPSPANYARARWTTMRRLADGTAEVKRQSRRKRVSPFRPAQPGMSPPGYFTQDRLSPARPTNCDKSREVPPCTRSPGSLFAADVHRQLACSIFFDYSRMNHRPGISGDSVGPQREAYQRDQHDLRLCSGATNRSLSQGAGNRRLVDGSSAKARISLRSRPGSWLAQGAISSPATSIPTGRPVASG</sequence>